<organism evidence="4">
    <name type="scientific">Cyprideis torosa</name>
    <dbReference type="NCBI Taxonomy" id="163714"/>
    <lineage>
        <taxon>Eukaryota</taxon>
        <taxon>Metazoa</taxon>
        <taxon>Ecdysozoa</taxon>
        <taxon>Arthropoda</taxon>
        <taxon>Crustacea</taxon>
        <taxon>Oligostraca</taxon>
        <taxon>Ostracoda</taxon>
        <taxon>Podocopa</taxon>
        <taxon>Podocopida</taxon>
        <taxon>Cytherocopina</taxon>
        <taxon>Cytheroidea</taxon>
        <taxon>Cytherideidae</taxon>
        <taxon>Cyprideis</taxon>
    </lineage>
</organism>
<dbReference type="OrthoDB" id="6360974at2759"/>
<dbReference type="Pfam" id="PF15309">
    <property type="entry name" value="ALMS_motif"/>
    <property type="match status" value="1"/>
</dbReference>
<accession>A0A7R8ZSN1</accession>
<proteinExistence type="predicted"/>
<reference evidence="4" key="1">
    <citation type="submission" date="2020-11" db="EMBL/GenBank/DDBJ databases">
        <authorList>
            <person name="Tran Van P."/>
        </authorList>
    </citation>
    <scope>NUCLEOTIDE SEQUENCE</scope>
</reference>
<keyword evidence="2" id="KW-0963">Cytoplasm</keyword>
<name>A0A7R8ZSN1_9CRUS</name>
<evidence type="ECO:0000256" key="3">
    <source>
        <dbReference type="ARBA" id="ARBA00023212"/>
    </source>
</evidence>
<comment type="subcellular location">
    <subcellularLocation>
        <location evidence="1">Cytoplasm</location>
        <location evidence="1">Cytoskeleton</location>
        <location evidence="1">Microtubule organizing center</location>
        <location evidence="1">Centrosome</location>
    </subcellularLocation>
</comment>
<evidence type="ECO:0000256" key="2">
    <source>
        <dbReference type="ARBA" id="ARBA00022490"/>
    </source>
</evidence>
<dbReference type="GO" id="GO:0005813">
    <property type="term" value="C:centrosome"/>
    <property type="evidence" value="ECO:0007669"/>
    <property type="project" value="UniProtKB-SubCell"/>
</dbReference>
<dbReference type="InterPro" id="IPR029299">
    <property type="entry name" value="ALMS_motif"/>
</dbReference>
<dbReference type="AlphaFoldDB" id="A0A7R8ZSN1"/>
<dbReference type="EMBL" id="OB672911">
    <property type="protein sequence ID" value="CAD7235465.1"/>
    <property type="molecule type" value="Genomic_DNA"/>
</dbReference>
<protein>
    <submittedName>
        <fullName evidence="4">Uncharacterized protein</fullName>
    </submittedName>
</protein>
<gene>
    <name evidence="4" type="ORF">CTOB1V02_LOCUS13280</name>
</gene>
<evidence type="ECO:0000256" key="1">
    <source>
        <dbReference type="ARBA" id="ARBA00004300"/>
    </source>
</evidence>
<evidence type="ECO:0000313" key="4">
    <source>
        <dbReference type="EMBL" id="CAD7235465.1"/>
    </source>
</evidence>
<sequence length="60" mass="7170">MRRETTRKYKQLPEVRNKQATRVKAQAKSLNRILAQIYKERLLKEVLNGKINHTHSDRVL</sequence>
<keyword evidence="3" id="KW-0206">Cytoskeleton</keyword>